<evidence type="ECO:0000256" key="3">
    <source>
        <dbReference type="ARBA" id="ARBA00036406"/>
    </source>
</evidence>
<accession>A0A9P4MAL7</accession>
<dbReference type="EC" id="3.5.5.1" evidence="4"/>
<keyword evidence="8" id="KW-1185">Reference proteome</keyword>
<dbReference type="InterPro" id="IPR000132">
    <property type="entry name" value="Nitrilase/CN_hydratase_CS"/>
</dbReference>
<dbReference type="Proteomes" id="UP000799772">
    <property type="component" value="Unassembled WGS sequence"/>
</dbReference>
<dbReference type="PANTHER" id="PTHR46044:SF14">
    <property type="entry name" value="ARYLACETONITRILASE"/>
    <property type="match status" value="1"/>
</dbReference>
<dbReference type="PROSITE" id="PS00920">
    <property type="entry name" value="NITRIL_CHT_1"/>
    <property type="match status" value="1"/>
</dbReference>
<comment type="similarity">
    <text evidence="1">Belongs to the carbon-nitrogen hydrolase superfamily. Nitrilase family.</text>
</comment>
<reference evidence="7" key="1">
    <citation type="journal article" date="2020" name="Stud. Mycol.">
        <title>101 Dothideomycetes genomes: a test case for predicting lifestyles and emergence of pathogens.</title>
        <authorList>
            <person name="Haridas S."/>
            <person name="Albert R."/>
            <person name="Binder M."/>
            <person name="Bloem J."/>
            <person name="Labutti K."/>
            <person name="Salamov A."/>
            <person name="Andreopoulos B."/>
            <person name="Baker S."/>
            <person name="Barry K."/>
            <person name="Bills G."/>
            <person name="Bluhm B."/>
            <person name="Cannon C."/>
            <person name="Castanera R."/>
            <person name="Culley D."/>
            <person name="Daum C."/>
            <person name="Ezra D."/>
            <person name="Gonzalez J."/>
            <person name="Henrissat B."/>
            <person name="Kuo A."/>
            <person name="Liang C."/>
            <person name="Lipzen A."/>
            <person name="Lutzoni F."/>
            <person name="Magnuson J."/>
            <person name="Mondo S."/>
            <person name="Nolan M."/>
            <person name="Ohm R."/>
            <person name="Pangilinan J."/>
            <person name="Park H.-J."/>
            <person name="Ramirez L."/>
            <person name="Alfaro M."/>
            <person name="Sun H."/>
            <person name="Tritt A."/>
            <person name="Yoshinaga Y."/>
            <person name="Zwiers L.-H."/>
            <person name="Turgeon B."/>
            <person name="Goodwin S."/>
            <person name="Spatafora J."/>
            <person name="Crous P."/>
            <person name="Grigoriev I."/>
        </authorList>
    </citation>
    <scope>NUCLEOTIDE SEQUENCE</scope>
    <source>
        <strain evidence="7">CBS 133067</strain>
    </source>
</reference>
<dbReference type="GO" id="GO:0016836">
    <property type="term" value="F:hydro-lyase activity"/>
    <property type="evidence" value="ECO:0007669"/>
    <property type="project" value="UniProtKB-ARBA"/>
</dbReference>
<dbReference type="InterPro" id="IPR003010">
    <property type="entry name" value="C-N_Hydrolase"/>
</dbReference>
<dbReference type="EMBL" id="ML978121">
    <property type="protein sequence ID" value="KAF2104143.1"/>
    <property type="molecule type" value="Genomic_DNA"/>
</dbReference>
<dbReference type="PROSITE" id="PS50263">
    <property type="entry name" value="CN_HYDROLASE"/>
    <property type="match status" value="1"/>
</dbReference>
<organism evidence="7 8">
    <name type="scientific">Rhizodiscina lignyota</name>
    <dbReference type="NCBI Taxonomy" id="1504668"/>
    <lineage>
        <taxon>Eukaryota</taxon>
        <taxon>Fungi</taxon>
        <taxon>Dikarya</taxon>
        <taxon>Ascomycota</taxon>
        <taxon>Pezizomycotina</taxon>
        <taxon>Dothideomycetes</taxon>
        <taxon>Pleosporomycetidae</taxon>
        <taxon>Aulographales</taxon>
        <taxon>Rhizodiscinaceae</taxon>
        <taxon>Rhizodiscina</taxon>
    </lineage>
</organism>
<evidence type="ECO:0000256" key="5">
    <source>
        <dbReference type="PROSITE-ProRule" id="PRU10139"/>
    </source>
</evidence>
<dbReference type="GO" id="GO:0000257">
    <property type="term" value="F:nitrilase activity"/>
    <property type="evidence" value="ECO:0007669"/>
    <property type="project" value="UniProtKB-EC"/>
</dbReference>
<keyword evidence="2 7" id="KW-0378">Hydrolase</keyword>
<dbReference type="PANTHER" id="PTHR46044">
    <property type="entry name" value="NITRILASE"/>
    <property type="match status" value="1"/>
</dbReference>
<evidence type="ECO:0000313" key="7">
    <source>
        <dbReference type="EMBL" id="KAF2104143.1"/>
    </source>
</evidence>
<feature type="active site" description="Proton acceptor" evidence="5">
    <location>
        <position position="44"/>
    </location>
</feature>
<proteinExistence type="inferred from homology"/>
<gene>
    <name evidence="7" type="ORF">NA57DRAFT_29985</name>
</gene>
<dbReference type="CDD" id="cd07564">
    <property type="entry name" value="nitrilases_CHs"/>
    <property type="match status" value="1"/>
</dbReference>
<dbReference type="InterPro" id="IPR036526">
    <property type="entry name" value="C-N_Hydrolase_sf"/>
</dbReference>
<dbReference type="SUPFAM" id="SSF56317">
    <property type="entry name" value="Carbon-nitrogen hydrolase"/>
    <property type="match status" value="1"/>
</dbReference>
<evidence type="ECO:0000313" key="8">
    <source>
        <dbReference type="Proteomes" id="UP000799772"/>
    </source>
</evidence>
<evidence type="ECO:0000256" key="2">
    <source>
        <dbReference type="ARBA" id="ARBA00022801"/>
    </source>
</evidence>
<feature type="domain" description="CN hydrolase" evidence="6">
    <location>
        <begin position="4"/>
        <end position="290"/>
    </location>
</feature>
<dbReference type="Gene3D" id="3.60.110.10">
    <property type="entry name" value="Carbon-nitrogen hydrolase"/>
    <property type="match status" value="1"/>
</dbReference>
<dbReference type="InterPro" id="IPR044149">
    <property type="entry name" value="Nitrilases_CHs"/>
</dbReference>
<comment type="catalytic activity">
    <reaction evidence="3">
        <text>a nitrile + 2 H2O = a carboxylate + NH4(+)</text>
        <dbReference type="Rhea" id="RHEA:21724"/>
        <dbReference type="ChEBI" id="CHEBI:15377"/>
        <dbReference type="ChEBI" id="CHEBI:18379"/>
        <dbReference type="ChEBI" id="CHEBI:28938"/>
        <dbReference type="ChEBI" id="CHEBI:29067"/>
        <dbReference type="EC" id="3.5.5.1"/>
    </reaction>
</comment>
<comment type="caution">
    <text evidence="7">The sequence shown here is derived from an EMBL/GenBank/DDBJ whole genome shotgun (WGS) entry which is preliminary data.</text>
</comment>
<dbReference type="Pfam" id="PF00795">
    <property type="entry name" value="CN_hydrolase"/>
    <property type="match status" value="1"/>
</dbReference>
<evidence type="ECO:0000256" key="1">
    <source>
        <dbReference type="ARBA" id="ARBA00008129"/>
    </source>
</evidence>
<protein>
    <recommendedName>
        <fullName evidence="4">nitrilase</fullName>
        <ecNumber evidence="4">3.5.5.1</ecNumber>
    </recommendedName>
</protein>
<name>A0A9P4MAL7_9PEZI</name>
<evidence type="ECO:0000259" key="6">
    <source>
        <dbReference type="PROSITE" id="PS50263"/>
    </source>
</evidence>
<sequence>MGSLRVAVTQAEPVWLDLAGSVQKTCNLIVEAAKGGAKLIAFPECWVPGYPPWIWYVPGTHPIDFEFNVKYSMNALVVDSPEMKQICAAAGENSIVVVLGFTERGETGSLYISQAIISLKGELLMHRRKIKPTHMERTVFGDGSGNDLKNVVEIDFGGDVGKVKIGCLNCWEHTWPLLKYHTYSQGEVIHISSWPPLQPPPADDAPGMWSMSDAGTRTLAQAYAIEGGGFVLLSSMVFTEKGVETFRMEGNPLFAKGGGYSAAIAPDGRLITKPLGRPDEEGIVYADLDLTKVIANRSFTDVVGHYSRPDLLWLGYDDEQKEVKRKAVAVRGDA</sequence>
<dbReference type="OrthoDB" id="10250282at2759"/>
<evidence type="ECO:0000256" key="4">
    <source>
        <dbReference type="ARBA" id="ARBA00039045"/>
    </source>
</evidence>
<dbReference type="AlphaFoldDB" id="A0A9P4MAL7"/>